<dbReference type="GO" id="GO:0008234">
    <property type="term" value="F:cysteine-type peptidase activity"/>
    <property type="evidence" value="ECO:0007669"/>
    <property type="project" value="UniProtKB-KW"/>
</dbReference>
<dbReference type="AlphaFoldDB" id="A0A132P127"/>
<feature type="active site" description="Acyl-thioester intermediate" evidence="4">
    <location>
        <position position="206"/>
    </location>
</feature>
<evidence type="ECO:0000313" key="6">
    <source>
        <dbReference type="Proteomes" id="UP000070452"/>
    </source>
</evidence>
<protein>
    <submittedName>
        <fullName evidence="5">Sortase</fullName>
    </submittedName>
</protein>
<comment type="caution">
    <text evidence="5">The sequence shown here is derived from an EMBL/GenBank/DDBJ whole genome shotgun (WGS) entry which is preliminary data.</text>
</comment>
<dbReference type="InterPro" id="IPR005754">
    <property type="entry name" value="Sortase"/>
</dbReference>
<sequence>MRKWLFGFLGVALIVFCSVFGYVSYQKHEGEVFKQNIEKKMPVDQINAHAKSYKEDATNVNNDMSLGQMLSIQKEAIEMGVNKQAFAQIQIPALGLALKIFKGANQYTLSLGAATYFYEDAEMGKGNYVLAGHNMEMPGVLFSDIQKLSLGEVMDLVSNDGVYRYKVTRKFIVPGYFRLIDGVPEENSFLSLPKKGEKPLLTLFTCVYTSQGKERYVVQGELQ</sequence>
<evidence type="ECO:0000256" key="1">
    <source>
        <dbReference type="ARBA" id="ARBA00022670"/>
    </source>
</evidence>
<proteinExistence type="predicted"/>
<accession>A0A132P127</accession>
<feature type="active site" description="Proton donor/acceptor" evidence="4">
    <location>
        <position position="133"/>
    </location>
</feature>
<keyword evidence="1" id="KW-0645">Protease</keyword>
<dbReference type="InterPro" id="IPR023365">
    <property type="entry name" value="Sortase_dom-sf"/>
</dbReference>
<dbReference type="Gene3D" id="2.40.260.10">
    <property type="entry name" value="Sortase"/>
    <property type="match status" value="1"/>
</dbReference>
<dbReference type="GO" id="GO:0006508">
    <property type="term" value="P:proteolysis"/>
    <property type="evidence" value="ECO:0007669"/>
    <property type="project" value="UniProtKB-KW"/>
</dbReference>
<keyword evidence="3" id="KW-0788">Thiol protease</keyword>
<dbReference type="InterPro" id="IPR042007">
    <property type="entry name" value="Sortase_A"/>
</dbReference>
<dbReference type="RefSeq" id="WP_002296347.1">
    <property type="nucleotide sequence ID" value="NZ_CP195299.1"/>
</dbReference>
<keyword evidence="2" id="KW-0378">Hydrolase</keyword>
<evidence type="ECO:0000256" key="2">
    <source>
        <dbReference type="ARBA" id="ARBA00022801"/>
    </source>
</evidence>
<evidence type="ECO:0000313" key="5">
    <source>
        <dbReference type="EMBL" id="KWX16024.1"/>
    </source>
</evidence>
<gene>
    <name evidence="5" type="ORF">AWT83_17535</name>
</gene>
<name>A0A132P127_ENTFC</name>
<dbReference type="SUPFAM" id="SSF63817">
    <property type="entry name" value="Sortase"/>
    <property type="match status" value="1"/>
</dbReference>
<reference evidence="5 6" key="1">
    <citation type="submission" date="2016-01" db="EMBL/GenBank/DDBJ databases">
        <title>Molecular Mechanisms for transfer of large genomic segments between Enterococcus faecium strains.</title>
        <authorList>
            <person name="Garcia-Solache M.A."/>
            <person name="Lebreton F."/>
            <person name="Mclaughlin R.E."/>
            <person name="Whiteaker J.D."/>
            <person name="Gilmore M.S."/>
            <person name="Rice L.B."/>
        </authorList>
    </citation>
    <scope>NUCLEOTIDE SEQUENCE [LARGE SCALE GENOMIC DNA]</scope>
    <source>
        <strain evidence="5 6">D344RRF x C68</strain>
    </source>
</reference>
<dbReference type="Proteomes" id="UP000070452">
    <property type="component" value="Unassembled WGS sequence"/>
</dbReference>
<organism evidence="5 6">
    <name type="scientific">Enterococcus faecium</name>
    <name type="common">Streptococcus faecium</name>
    <dbReference type="NCBI Taxonomy" id="1352"/>
    <lineage>
        <taxon>Bacteria</taxon>
        <taxon>Bacillati</taxon>
        <taxon>Bacillota</taxon>
        <taxon>Bacilli</taxon>
        <taxon>Lactobacillales</taxon>
        <taxon>Enterococcaceae</taxon>
        <taxon>Enterococcus</taxon>
    </lineage>
</organism>
<dbReference type="Pfam" id="PF04203">
    <property type="entry name" value="Sortase"/>
    <property type="match status" value="1"/>
</dbReference>
<evidence type="ECO:0000256" key="3">
    <source>
        <dbReference type="ARBA" id="ARBA00022807"/>
    </source>
</evidence>
<evidence type="ECO:0000256" key="4">
    <source>
        <dbReference type="PIRSR" id="PIRSR605754-1"/>
    </source>
</evidence>
<dbReference type="NCBIfam" id="TIGR01076">
    <property type="entry name" value="sortase_fam"/>
    <property type="match status" value="1"/>
</dbReference>
<dbReference type="EMBL" id="LRHK01000010">
    <property type="protein sequence ID" value="KWX16024.1"/>
    <property type="molecule type" value="Genomic_DNA"/>
</dbReference>
<dbReference type="CDD" id="cd06165">
    <property type="entry name" value="Sortase_A"/>
    <property type="match status" value="1"/>
</dbReference>